<dbReference type="InterPro" id="IPR051464">
    <property type="entry name" value="Peptidase_M42_aminopept"/>
</dbReference>
<dbReference type="Gene3D" id="2.40.30.40">
    <property type="entry name" value="Peptidase M42, domain 2"/>
    <property type="match status" value="1"/>
</dbReference>
<dbReference type="GO" id="GO:0004177">
    <property type="term" value="F:aminopeptidase activity"/>
    <property type="evidence" value="ECO:0007669"/>
    <property type="project" value="UniProtKB-KW"/>
</dbReference>
<keyword evidence="2" id="KW-0031">Aminopeptidase</keyword>
<sequence>MGNLICTKNGKEPEIMVAAHMDEIGFVVKYIDDKGFIRIAPIGGWFSQIALAQRVVLYGKKKVYGVIGCKPPHLMKEEERKKGVEIKDVFVDVGASSKEEVLELGINIGTPVAIDREVAELSNGRITGKAFDNRVGVAVMIEAVKRASADVTVHAVATVQEEVGLKGAKTSAFALEPTAAIAVDTCVAADFPGSESAHMDVKLGKGAAITVVDASGRGLIASPKILRWLTETAEKYGIPYQLEVAEGGTTDATAINLTKAGIPAGVVSVPARYIHSPVEVVDMKDVESAVNIVARAIETSREYL</sequence>
<proteinExistence type="inferred from homology"/>
<evidence type="ECO:0000256" key="1">
    <source>
        <dbReference type="ARBA" id="ARBA00006272"/>
    </source>
</evidence>
<dbReference type="Pfam" id="PF05343">
    <property type="entry name" value="Peptidase_M42"/>
    <property type="match status" value="1"/>
</dbReference>
<dbReference type="AlphaFoldDB" id="A0A7C2NRG6"/>
<evidence type="ECO:0000313" key="6">
    <source>
        <dbReference type="EMBL" id="HET21153.1"/>
    </source>
</evidence>
<dbReference type="EMBL" id="DSCQ01000040">
    <property type="protein sequence ID" value="HET21153.1"/>
    <property type="molecule type" value="Genomic_DNA"/>
</dbReference>
<keyword evidence="5" id="KW-0378">Hydrolase</keyword>
<gene>
    <name evidence="6" type="ORF">ENN70_03465</name>
</gene>
<evidence type="ECO:0000256" key="3">
    <source>
        <dbReference type="ARBA" id="ARBA00022670"/>
    </source>
</evidence>
<accession>A0A7C2NRG6</accession>
<dbReference type="GO" id="GO:0046872">
    <property type="term" value="F:metal ion binding"/>
    <property type="evidence" value="ECO:0007669"/>
    <property type="project" value="UniProtKB-KW"/>
</dbReference>
<evidence type="ECO:0000256" key="4">
    <source>
        <dbReference type="ARBA" id="ARBA00022723"/>
    </source>
</evidence>
<comment type="caution">
    <text evidence="6">The sequence shown here is derived from an EMBL/GenBank/DDBJ whole genome shotgun (WGS) entry which is preliminary data.</text>
</comment>
<dbReference type="PANTHER" id="PTHR32481">
    <property type="entry name" value="AMINOPEPTIDASE"/>
    <property type="match status" value="1"/>
</dbReference>
<keyword evidence="3" id="KW-0645">Protease</keyword>
<dbReference type="InterPro" id="IPR023367">
    <property type="entry name" value="Peptidase_M42_dom2"/>
</dbReference>
<dbReference type="Gene3D" id="3.40.630.10">
    <property type="entry name" value="Zn peptidases"/>
    <property type="match status" value="1"/>
</dbReference>
<protein>
    <submittedName>
        <fullName evidence="6">M42 family peptidase</fullName>
    </submittedName>
</protein>
<evidence type="ECO:0000256" key="5">
    <source>
        <dbReference type="ARBA" id="ARBA00022801"/>
    </source>
</evidence>
<dbReference type="CDD" id="cd05656">
    <property type="entry name" value="M42_Frv"/>
    <property type="match status" value="1"/>
</dbReference>
<dbReference type="GO" id="GO:0006508">
    <property type="term" value="P:proteolysis"/>
    <property type="evidence" value="ECO:0007669"/>
    <property type="project" value="UniProtKB-KW"/>
</dbReference>
<dbReference type="SUPFAM" id="SSF53187">
    <property type="entry name" value="Zn-dependent exopeptidases"/>
    <property type="match status" value="1"/>
</dbReference>
<evidence type="ECO:0000256" key="2">
    <source>
        <dbReference type="ARBA" id="ARBA00022438"/>
    </source>
</evidence>
<dbReference type="SUPFAM" id="SSF101821">
    <property type="entry name" value="Aminopeptidase/glucanase lid domain"/>
    <property type="match status" value="1"/>
</dbReference>
<keyword evidence="4" id="KW-0479">Metal-binding</keyword>
<reference evidence="6" key="1">
    <citation type="journal article" date="2020" name="mSystems">
        <title>Genome- and Community-Level Interaction Insights into Carbon Utilization and Element Cycling Functions of Hydrothermarchaeota in Hydrothermal Sediment.</title>
        <authorList>
            <person name="Zhou Z."/>
            <person name="Liu Y."/>
            <person name="Xu W."/>
            <person name="Pan J."/>
            <person name="Luo Z.H."/>
            <person name="Li M."/>
        </authorList>
    </citation>
    <scope>NUCLEOTIDE SEQUENCE [LARGE SCALE GENOMIC DNA]</scope>
    <source>
        <strain evidence="6">SpSt-12</strain>
    </source>
</reference>
<dbReference type="InterPro" id="IPR008007">
    <property type="entry name" value="Peptidase_M42"/>
</dbReference>
<organism evidence="6">
    <name type="scientific">Archaeoglobus fulgidus</name>
    <dbReference type="NCBI Taxonomy" id="2234"/>
    <lineage>
        <taxon>Archaea</taxon>
        <taxon>Methanobacteriati</taxon>
        <taxon>Methanobacteriota</taxon>
        <taxon>Archaeoglobi</taxon>
        <taxon>Archaeoglobales</taxon>
        <taxon>Archaeoglobaceae</taxon>
        <taxon>Archaeoglobus</taxon>
    </lineage>
</organism>
<comment type="similarity">
    <text evidence="1">Belongs to the peptidase M42 family.</text>
</comment>
<dbReference type="PANTHER" id="PTHR32481:SF0">
    <property type="entry name" value="AMINOPEPTIDASE YPDE-RELATED"/>
    <property type="match status" value="1"/>
</dbReference>
<name>A0A7C2NRG6_ARCFL</name>